<dbReference type="Proteomes" id="UP000631114">
    <property type="component" value="Unassembled WGS sequence"/>
</dbReference>
<dbReference type="PANTHER" id="PTHR35467:SF2">
    <property type="entry name" value="PROTEIN NEOXANTHIN-DEFICIENT 1"/>
    <property type="match status" value="1"/>
</dbReference>
<keyword evidence="2" id="KW-1185">Reference proteome</keyword>
<protein>
    <submittedName>
        <fullName evidence="1">Uncharacterized protein</fullName>
    </submittedName>
</protein>
<gene>
    <name evidence="1" type="ORF">IFM89_035989</name>
</gene>
<dbReference type="AlphaFoldDB" id="A0A835IWU5"/>
<reference evidence="1 2" key="1">
    <citation type="submission" date="2020-10" db="EMBL/GenBank/DDBJ databases">
        <title>The Coptis chinensis genome and diversification of protoberbering-type alkaloids.</title>
        <authorList>
            <person name="Wang B."/>
            <person name="Shu S."/>
            <person name="Song C."/>
            <person name="Liu Y."/>
        </authorList>
    </citation>
    <scope>NUCLEOTIDE SEQUENCE [LARGE SCALE GENOMIC DNA]</scope>
    <source>
        <strain evidence="1">HL-2020</strain>
        <tissue evidence="1">Leaf</tissue>
    </source>
</reference>
<dbReference type="PANTHER" id="PTHR35467">
    <property type="match status" value="1"/>
</dbReference>
<name>A0A835IWU5_9MAGN</name>
<dbReference type="OrthoDB" id="9970474at2759"/>
<organism evidence="1 2">
    <name type="scientific">Coptis chinensis</name>
    <dbReference type="NCBI Taxonomy" id="261450"/>
    <lineage>
        <taxon>Eukaryota</taxon>
        <taxon>Viridiplantae</taxon>
        <taxon>Streptophyta</taxon>
        <taxon>Embryophyta</taxon>
        <taxon>Tracheophyta</taxon>
        <taxon>Spermatophyta</taxon>
        <taxon>Magnoliopsida</taxon>
        <taxon>Ranunculales</taxon>
        <taxon>Ranunculaceae</taxon>
        <taxon>Coptidoideae</taxon>
        <taxon>Coptis</taxon>
    </lineage>
</organism>
<dbReference type="InterPro" id="IPR039343">
    <property type="entry name" value="NDX1-like"/>
</dbReference>
<sequence length="186" mass="20408">MSFNLKQKTTSISKKTRDKRNDFLNLLGVGSAFSNTKHHTDIQVTDISGSAEVEFCSIKLPVSEQQESSASNWMGPVVKMSLPSYSGNTEYNPQLLKYSCQIECRVRPVKTAQVSGPIHSDKIDGEKSSNPIDFPVGELGGNDTRERSISVLLSKPLVALQFNFLRMQVEAPTLVCSPPRDAIGCS</sequence>
<accession>A0A835IWU5</accession>
<proteinExistence type="predicted"/>
<comment type="caution">
    <text evidence="1">The sequence shown here is derived from an EMBL/GenBank/DDBJ whole genome shotgun (WGS) entry which is preliminary data.</text>
</comment>
<dbReference type="EMBL" id="JADFTS010000002">
    <property type="protein sequence ID" value="KAF9623008.1"/>
    <property type="molecule type" value="Genomic_DNA"/>
</dbReference>
<evidence type="ECO:0000313" key="1">
    <source>
        <dbReference type="EMBL" id="KAF9623008.1"/>
    </source>
</evidence>
<evidence type="ECO:0000313" key="2">
    <source>
        <dbReference type="Proteomes" id="UP000631114"/>
    </source>
</evidence>